<feature type="compositionally biased region" description="Basic and acidic residues" evidence="1">
    <location>
        <begin position="56"/>
        <end position="70"/>
    </location>
</feature>
<evidence type="ECO:0000313" key="2">
    <source>
        <dbReference type="EMBL" id="CAA7028694.1"/>
    </source>
</evidence>
<organism evidence="2 3">
    <name type="scientific">Microthlaspi erraticum</name>
    <dbReference type="NCBI Taxonomy" id="1685480"/>
    <lineage>
        <taxon>Eukaryota</taxon>
        <taxon>Viridiplantae</taxon>
        <taxon>Streptophyta</taxon>
        <taxon>Embryophyta</taxon>
        <taxon>Tracheophyta</taxon>
        <taxon>Spermatophyta</taxon>
        <taxon>Magnoliopsida</taxon>
        <taxon>eudicotyledons</taxon>
        <taxon>Gunneridae</taxon>
        <taxon>Pentapetalae</taxon>
        <taxon>rosids</taxon>
        <taxon>malvids</taxon>
        <taxon>Brassicales</taxon>
        <taxon>Brassicaceae</taxon>
        <taxon>Coluteocarpeae</taxon>
        <taxon>Microthlaspi</taxon>
    </lineage>
</organism>
<dbReference type="EMBL" id="CACVBM020001072">
    <property type="protein sequence ID" value="CAA7028694.1"/>
    <property type="molecule type" value="Genomic_DNA"/>
</dbReference>
<gene>
    <name evidence="2" type="ORF">MERR_LOCUS15929</name>
</gene>
<dbReference type="Proteomes" id="UP000467841">
    <property type="component" value="Unassembled WGS sequence"/>
</dbReference>
<keyword evidence="3" id="KW-1185">Reference proteome</keyword>
<name>A0A6D2INN4_9BRAS</name>
<accession>A0A6D2INN4</accession>
<dbReference type="AlphaFoldDB" id="A0A6D2INN4"/>
<evidence type="ECO:0000313" key="3">
    <source>
        <dbReference type="Proteomes" id="UP000467841"/>
    </source>
</evidence>
<feature type="compositionally biased region" description="Basic and acidic residues" evidence="1">
    <location>
        <begin position="77"/>
        <end position="107"/>
    </location>
</feature>
<sequence>MANLLETRPHRKKEMQRRTATGDTKPVAGLNLRDTTEKDPRLGQANATTNLLIYDKPYKAEERNDADINQHNKYGGKKKEMQEEHHQGEKSQRRQDLARTHWGEHWTSRGPQAPTRYQPWRRLWQTFRRSRSDT</sequence>
<feature type="region of interest" description="Disordered" evidence="1">
    <location>
        <begin position="1"/>
        <end position="121"/>
    </location>
</feature>
<proteinExistence type="predicted"/>
<evidence type="ECO:0000256" key="1">
    <source>
        <dbReference type="SAM" id="MobiDB-lite"/>
    </source>
</evidence>
<protein>
    <submittedName>
        <fullName evidence="2">Uncharacterized protein</fullName>
    </submittedName>
</protein>
<comment type="caution">
    <text evidence="2">The sequence shown here is derived from an EMBL/GenBank/DDBJ whole genome shotgun (WGS) entry which is preliminary data.</text>
</comment>
<reference evidence="2" key="1">
    <citation type="submission" date="2020-01" db="EMBL/GenBank/DDBJ databases">
        <authorList>
            <person name="Mishra B."/>
        </authorList>
    </citation>
    <scope>NUCLEOTIDE SEQUENCE [LARGE SCALE GENOMIC DNA]</scope>
</reference>